<keyword evidence="8" id="KW-0966">Cell projection</keyword>
<evidence type="ECO:0000259" key="6">
    <source>
        <dbReference type="Pfam" id="PF02465"/>
    </source>
</evidence>
<feature type="domain" description="Flagellar hook-associated protein 2 C-terminal" evidence="7">
    <location>
        <begin position="533"/>
        <end position="801"/>
    </location>
</feature>
<dbReference type="PANTHER" id="PTHR30288:SF0">
    <property type="entry name" value="FLAGELLAR HOOK-ASSOCIATED PROTEIN 2"/>
    <property type="match status" value="1"/>
</dbReference>
<dbReference type="InterPro" id="IPR003481">
    <property type="entry name" value="FliD_N"/>
</dbReference>
<gene>
    <name evidence="8" type="primary">fliD</name>
    <name evidence="8" type="ORF">H8S55_11780</name>
</gene>
<keyword evidence="5" id="KW-0964">Secreted</keyword>
<evidence type="ECO:0000256" key="3">
    <source>
        <dbReference type="ARBA" id="ARBA00023054"/>
    </source>
</evidence>
<dbReference type="AlphaFoldDB" id="A0A8J6J6W7"/>
<name>A0A8J6J6W7_9FIRM</name>
<evidence type="ECO:0000313" key="8">
    <source>
        <dbReference type="EMBL" id="MBC5717987.1"/>
    </source>
</evidence>
<evidence type="ECO:0000313" key="9">
    <source>
        <dbReference type="Proteomes" id="UP000602260"/>
    </source>
</evidence>
<keyword evidence="9" id="KW-1185">Reference proteome</keyword>
<comment type="caution">
    <text evidence="8">The sequence shown here is derived from an EMBL/GenBank/DDBJ whole genome shotgun (WGS) entry which is preliminary data.</text>
</comment>
<comment type="subcellular location">
    <subcellularLocation>
        <location evidence="5">Secreted</location>
    </subcellularLocation>
    <subcellularLocation>
        <location evidence="5">Bacterial flagellum</location>
    </subcellularLocation>
</comment>
<sequence>MASVSSVRSSSSSIYGNRNVISGLASGMDTESMIENAVSGYKTKISTLQQKRTKVEWQQEVYRSIIGKMSSFSDKYTSYASSTNLLSSGFFNQAVKVTATGKYADMVSASGKTSSSVQILGVKQLARAATYTVSGIGGKTADKPEFTGSAVDLSVKKELSNVSGSLTIKYGGDRSFTLDFGELDIYENADKLAEAIRSKLGEQTMTLSDGTSVKASEKIDVKVNDEGNIEFSEKGGAGNAVTISGATGKIKDTLKITADGTESTLNTKDVELVDKSSTLGDYLSGKELTLTLDGVTKKIKLPEYKKDGTALSNDAYTTALQTKINEAFGAGKVALEKVGAADGKSFSLKFSTTQAGSTLSVSGDAAKALGLDKAATYVNTSKTLGELLGDKADVWNAFDKVEAEGDVKPVNKKGSSDVDYYIDSKGNRVKSEDGGKTYYRVDDKGEFLREFKINGKLVGAFNKDTALETVLTSINGNADVGVKVSYSKTTNQFQFTARETGAGSLDMGDGLAKALFGGGTKEDGLDAIFSMKVNGQELDGISRSSNTFDVDGMSVSLKGTFTATEADAVSFTSSSDADKIVDTIKSMVEDYNAMVTEIKNAYSTMPQQKSNGKYYEPLTEEDKADMSESSIKAYEEKAKQGLLFADRDLSALYTQLTSAISMSGKDGADLKAIGITSNYSNGLTTLSLNEEKLRAALETDPDKVRDVFSKSVASGSSSNGLMQALKSPLDMYSKTQGTKGILVQKAGSTLAPSTLYKNTLQNKLDDIDTQIEKWQDKMADQVDRYTSKFTALEKLISQMNSQSSALASFLGSNG</sequence>
<keyword evidence="4 5" id="KW-0975">Bacterial flagellum</keyword>
<protein>
    <recommendedName>
        <fullName evidence="5">Flagellar hook-associated protein 2</fullName>
        <shortName evidence="5">HAP2</shortName>
    </recommendedName>
    <alternativeName>
        <fullName evidence="5">Flagellar cap protein</fullName>
    </alternativeName>
</protein>
<keyword evidence="8" id="KW-0282">Flagellum</keyword>
<keyword evidence="8" id="KW-0969">Cilium</keyword>
<keyword evidence="3 5" id="KW-0175">Coiled coil</keyword>
<dbReference type="EMBL" id="JACOPN010000008">
    <property type="protein sequence ID" value="MBC5717987.1"/>
    <property type="molecule type" value="Genomic_DNA"/>
</dbReference>
<dbReference type="PANTHER" id="PTHR30288">
    <property type="entry name" value="FLAGELLAR CAP/ASSEMBLY PROTEIN FLID"/>
    <property type="match status" value="1"/>
</dbReference>
<dbReference type="GO" id="GO:0007155">
    <property type="term" value="P:cell adhesion"/>
    <property type="evidence" value="ECO:0007669"/>
    <property type="project" value="InterPro"/>
</dbReference>
<dbReference type="RefSeq" id="WP_186879114.1">
    <property type="nucleotide sequence ID" value="NZ_JACOPN010000008.1"/>
</dbReference>
<evidence type="ECO:0000256" key="5">
    <source>
        <dbReference type="RuleBase" id="RU362066"/>
    </source>
</evidence>
<proteinExistence type="inferred from homology"/>
<dbReference type="Pfam" id="PF07195">
    <property type="entry name" value="FliD_C"/>
    <property type="match status" value="1"/>
</dbReference>
<feature type="coiled-coil region" evidence="5">
    <location>
        <begin position="757"/>
        <end position="784"/>
    </location>
</feature>
<dbReference type="Proteomes" id="UP000602260">
    <property type="component" value="Unassembled WGS sequence"/>
</dbReference>
<dbReference type="InterPro" id="IPR010809">
    <property type="entry name" value="FliD_C"/>
</dbReference>
<comment type="function">
    <text evidence="5">Required for morphogenesis and for the elongation of the flagellar filament by facilitating polymerization of the flagellin monomers at the tip of growing filament. Forms a capping structure, which prevents flagellin subunits (transported through the central channel of the flagellum) from leaking out without polymerization at the distal end.</text>
</comment>
<dbReference type="GO" id="GO:0071973">
    <property type="term" value="P:bacterial-type flagellum-dependent cell motility"/>
    <property type="evidence" value="ECO:0007669"/>
    <property type="project" value="TreeGrafter"/>
</dbReference>
<reference evidence="8" key="1">
    <citation type="submission" date="2020-08" db="EMBL/GenBank/DDBJ databases">
        <title>Genome public.</title>
        <authorList>
            <person name="Liu C."/>
            <person name="Sun Q."/>
        </authorList>
    </citation>
    <scope>NUCLEOTIDE SEQUENCE</scope>
    <source>
        <strain evidence="8">BX5</strain>
    </source>
</reference>
<dbReference type="Pfam" id="PF02465">
    <property type="entry name" value="FliD_N"/>
    <property type="match status" value="1"/>
</dbReference>
<dbReference type="GO" id="GO:0009421">
    <property type="term" value="C:bacterial-type flagellum filament cap"/>
    <property type="evidence" value="ECO:0007669"/>
    <property type="project" value="InterPro"/>
</dbReference>
<dbReference type="GO" id="GO:0009424">
    <property type="term" value="C:bacterial-type flagellum hook"/>
    <property type="evidence" value="ECO:0007669"/>
    <property type="project" value="UniProtKB-UniRule"/>
</dbReference>
<comment type="subunit">
    <text evidence="2 5">Homopentamer.</text>
</comment>
<comment type="similarity">
    <text evidence="1 5">Belongs to the FliD family.</text>
</comment>
<accession>A0A8J6J6W7</accession>
<evidence type="ECO:0000259" key="7">
    <source>
        <dbReference type="Pfam" id="PF07195"/>
    </source>
</evidence>
<evidence type="ECO:0000256" key="4">
    <source>
        <dbReference type="ARBA" id="ARBA00023143"/>
    </source>
</evidence>
<feature type="domain" description="Flagellar hook-associated protein 2 N-terminal" evidence="6">
    <location>
        <begin position="26"/>
        <end position="128"/>
    </location>
</feature>
<dbReference type="GO" id="GO:0005576">
    <property type="term" value="C:extracellular region"/>
    <property type="evidence" value="ECO:0007669"/>
    <property type="project" value="UniProtKB-SubCell"/>
</dbReference>
<evidence type="ECO:0000256" key="1">
    <source>
        <dbReference type="ARBA" id="ARBA00009764"/>
    </source>
</evidence>
<evidence type="ECO:0000256" key="2">
    <source>
        <dbReference type="ARBA" id="ARBA00011255"/>
    </source>
</evidence>
<dbReference type="InterPro" id="IPR040026">
    <property type="entry name" value="FliD"/>
</dbReference>
<organism evidence="8 9">
    <name type="scientific">Flintibacter faecis</name>
    <dbReference type="NCBI Taxonomy" id="2763047"/>
    <lineage>
        <taxon>Bacteria</taxon>
        <taxon>Bacillati</taxon>
        <taxon>Bacillota</taxon>
        <taxon>Clostridia</taxon>
        <taxon>Eubacteriales</taxon>
        <taxon>Flintibacter</taxon>
    </lineage>
</organism>